<dbReference type="RefSeq" id="WP_188704301.1">
    <property type="nucleotide sequence ID" value="NZ_BMLX01000002.1"/>
</dbReference>
<dbReference type="Pfam" id="PF06267">
    <property type="entry name" value="DUF1028"/>
    <property type="match status" value="1"/>
</dbReference>
<dbReference type="Proteomes" id="UP000637267">
    <property type="component" value="Unassembled WGS sequence"/>
</dbReference>
<organism evidence="1 2">
    <name type="scientific">Silvimonas iriomotensis</name>
    <dbReference type="NCBI Taxonomy" id="449662"/>
    <lineage>
        <taxon>Bacteria</taxon>
        <taxon>Pseudomonadati</taxon>
        <taxon>Pseudomonadota</taxon>
        <taxon>Betaproteobacteria</taxon>
        <taxon>Neisseriales</taxon>
        <taxon>Chitinibacteraceae</taxon>
        <taxon>Silvimonas</taxon>
    </lineage>
</organism>
<dbReference type="PANTHER" id="PTHR39328:SF1">
    <property type="entry name" value="BLL2871 PROTEIN"/>
    <property type="match status" value="1"/>
</dbReference>
<accession>A0ABQ2P9R0</accession>
<evidence type="ECO:0000313" key="2">
    <source>
        <dbReference type="Proteomes" id="UP000637267"/>
    </source>
</evidence>
<evidence type="ECO:0008006" key="3">
    <source>
        <dbReference type="Google" id="ProtNLM"/>
    </source>
</evidence>
<dbReference type="EMBL" id="BMLX01000002">
    <property type="protein sequence ID" value="GGP21599.1"/>
    <property type="molecule type" value="Genomic_DNA"/>
</dbReference>
<proteinExistence type="predicted"/>
<gene>
    <name evidence="1" type="ORF">GCM10010970_21280</name>
</gene>
<protein>
    <recommendedName>
        <fullName evidence="3">DUF1028 domain-containing protein</fullName>
    </recommendedName>
</protein>
<name>A0ABQ2P9R0_9NEIS</name>
<dbReference type="Gene3D" id="3.60.20.10">
    <property type="entry name" value="Glutamine Phosphoribosylpyrophosphate, subunit 1, domain 1"/>
    <property type="match status" value="1"/>
</dbReference>
<reference evidence="2" key="1">
    <citation type="journal article" date="2019" name="Int. J. Syst. Evol. Microbiol.">
        <title>The Global Catalogue of Microorganisms (GCM) 10K type strain sequencing project: providing services to taxonomists for standard genome sequencing and annotation.</title>
        <authorList>
            <consortium name="The Broad Institute Genomics Platform"/>
            <consortium name="The Broad Institute Genome Sequencing Center for Infectious Disease"/>
            <person name="Wu L."/>
            <person name="Ma J."/>
        </authorList>
    </citation>
    <scope>NUCLEOTIDE SEQUENCE [LARGE SCALE GENOMIC DNA]</scope>
    <source>
        <strain evidence="2">CGMCC 1.8859</strain>
    </source>
</reference>
<keyword evidence="2" id="KW-1185">Reference proteome</keyword>
<dbReference type="InterPro" id="IPR029055">
    <property type="entry name" value="Ntn_hydrolases_N"/>
</dbReference>
<dbReference type="InterPro" id="IPR010430">
    <property type="entry name" value="DUF1028"/>
</dbReference>
<sequence length="224" mass="23628">MTFSIAARCRDSGMVGVALASSSICVASRCANVRARIGAVLSQNVTNPMLGQHALDLMAMGLDSEQIAQRLGVFDPHMAWRQVVLVPFRGTPLVFTGDKALGVYGSATGQHCAAAGNLLNTPDLPQAMVDAFERSRGTLPDRLLAALQAAVDMGGEAGPIHASGIKVADMTGWPVVDLRVDWSDGQPVAELAGLWQRYQPQMQAYITRAVSPEAAPSYGVPGNL</sequence>
<evidence type="ECO:0000313" key="1">
    <source>
        <dbReference type="EMBL" id="GGP21599.1"/>
    </source>
</evidence>
<dbReference type="SUPFAM" id="SSF56235">
    <property type="entry name" value="N-terminal nucleophile aminohydrolases (Ntn hydrolases)"/>
    <property type="match status" value="1"/>
</dbReference>
<comment type="caution">
    <text evidence="1">The sequence shown here is derived from an EMBL/GenBank/DDBJ whole genome shotgun (WGS) entry which is preliminary data.</text>
</comment>
<dbReference type="PANTHER" id="PTHR39328">
    <property type="entry name" value="BLL2871 PROTEIN"/>
    <property type="match status" value="1"/>
</dbReference>